<accession>A2F3Q0</accession>
<keyword evidence="1" id="KW-0863">Zinc-finger</keyword>
<dbReference type="InterPro" id="IPR041677">
    <property type="entry name" value="DNA2/NAM7_AAA_11"/>
</dbReference>
<comment type="caution">
    <text evidence="1">Lacks conserved residue(s) required for the propagation of feature annotation.</text>
</comment>
<dbReference type="RefSeq" id="XP_001313397.1">
    <property type="nucleotide sequence ID" value="XM_001313396.1"/>
</dbReference>
<keyword evidence="1" id="KW-0479">Metal-binding</keyword>
<dbReference type="OMA" id="MINITWT"/>
<dbReference type="Gene3D" id="3.40.50.300">
    <property type="entry name" value="P-loop containing nucleotide triphosphate hydrolases"/>
    <property type="match status" value="1"/>
</dbReference>
<dbReference type="InterPro" id="IPR027417">
    <property type="entry name" value="P-loop_NTPase"/>
</dbReference>
<dbReference type="GO" id="GO:0005737">
    <property type="term" value="C:cytoplasm"/>
    <property type="evidence" value="ECO:0007669"/>
    <property type="project" value="InterPro"/>
</dbReference>
<dbReference type="SUPFAM" id="SSF52540">
    <property type="entry name" value="P-loop containing nucleoside triphosphate hydrolases"/>
    <property type="match status" value="1"/>
</dbReference>
<dbReference type="AlphaFoldDB" id="A2F3Q0"/>
<evidence type="ECO:0000259" key="2">
    <source>
        <dbReference type="PROSITE" id="PS51997"/>
    </source>
</evidence>
<dbReference type="PANTHER" id="PTHR10887">
    <property type="entry name" value="DNA2/NAM7 HELICASE FAMILY"/>
    <property type="match status" value="1"/>
</dbReference>
<dbReference type="Pfam" id="PF13086">
    <property type="entry name" value="AAA_11"/>
    <property type="match status" value="1"/>
</dbReference>
<reference evidence="3" key="2">
    <citation type="journal article" date="2007" name="Science">
        <title>Draft genome sequence of the sexually transmitted pathogen Trichomonas vaginalis.</title>
        <authorList>
            <person name="Carlton J.M."/>
            <person name="Hirt R.P."/>
            <person name="Silva J.C."/>
            <person name="Delcher A.L."/>
            <person name="Schatz M."/>
            <person name="Zhao Q."/>
            <person name="Wortman J.R."/>
            <person name="Bidwell S.L."/>
            <person name="Alsmark U.C.M."/>
            <person name="Besteiro S."/>
            <person name="Sicheritz-Ponten T."/>
            <person name="Noel C.J."/>
            <person name="Dacks J.B."/>
            <person name="Foster P.G."/>
            <person name="Simillion C."/>
            <person name="Van de Peer Y."/>
            <person name="Miranda-Saavedra D."/>
            <person name="Barton G.J."/>
            <person name="Westrop G.D."/>
            <person name="Mueller S."/>
            <person name="Dessi D."/>
            <person name="Fiori P.L."/>
            <person name="Ren Q."/>
            <person name="Paulsen I."/>
            <person name="Zhang H."/>
            <person name="Bastida-Corcuera F.D."/>
            <person name="Simoes-Barbosa A."/>
            <person name="Brown M.T."/>
            <person name="Hayes R.D."/>
            <person name="Mukherjee M."/>
            <person name="Okumura C.Y."/>
            <person name="Schneider R."/>
            <person name="Smith A.J."/>
            <person name="Vanacova S."/>
            <person name="Villalvazo M."/>
            <person name="Haas B.J."/>
            <person name="Pertea M."/>
            <person name="Feldblyum T.V."/>
            <person name="Utterback T.R."/>
            <person name="Shu C.L."/>
            <person name="Osoegawa K."/>
            <person name="de Jong P.J."/>
            <person name="Hrdy I."/>
            <person name="Horvathova L."/>
            <person name="Zubacova Z."/>
            <person name="Dolezal P."/>
            <person name="Malik S.B."/>
            <person name="Logsdon J.M. Jr."/>
            <person name="Henze K."/>
            <person name="Gupta A."/>
            <person name="Wang C.C."/>
            <person name="Dunne R.L."/>
            <person name="Upcroft J.A."/>
            <person name="Upcroft P."/>
            <person name="White O."/>
            <person name="Salzberg S.L."/>
            <person name="Tang P."/>
            <person name="Chiu C.-H."/>
            <person name="Lee Y.-S."/>
            <person name="Embley T.M."/>
            <person name="Coombs G.H."/>
            <person name="Mottram J.C."/>
            <person name="Tachezy J."/>
            <person name="Fraser-Liggett C.M."/>
            <person name="Johnson P.J."/>
        </authorList>
    </citation>
    <scope>NUCLEOTIDE SEQUENCE [LARGE SCALE GENOMIC DNA]</scope>
    <source>
        <strain evidence="3">G3</strain>
    </source>
</reference>
<dbReference type="Pfam" id="PF09416">
    <property type="entry name" value="UPF1_Zn_bind"/>
    <property type="match status" value="1"/>
</dbReference>
<dbReference type="KEGG" id="tva:4758289"/>
<dbReference type="VEuPathDB" id="TrichDB:TVAGG3_0778050"/>
<dbReference type="Proteomes" id="UP000001542">
    <property type="component" value="Unassembled WGS sequence"/>
</dbReference>
<dbReference type="InParanoid" id="A2F3Q0"/>
<evidence type="ECO:0000256" key="1">
    <source>
        <dbReference type="PROSITE-ProRule" id="PRU01341"/>
    </source>
</evidence>
<dbReference type="EMBL" id="DS113600">
    <property type="protein sequence ID" value="EAY00468.1"/>
    <property type="molecule type" value="Genomic_DNA"/>
</dbReference>
<proteinExistence type="predicted"/>
<keyword evidence="1" id="KW-0862">Zinc</keyword>
<dbReference type="GO" id="GO:0008270">
    <property type="term" value="F:zinc ion binding"/>
    <property type="evidence" value="ECO:0007669"/>
    <property type="project" value="UniProtKB-UniRule"/>
</dbReference>
<dbReference type="InterPro" id="IPR018999">
    <property type="entry name" value="UPF1_CH/ZBD"/>
</dbReference>
<dbReference type="STRING" id="5722.A2F3Q0"/>
<evidence type="ECO:0000313" key="3">
    <source>
        <dbReference type="EMBL" id="EAY00468.1"/>
    </source>
</evidence>
<sequence>MTDACALCGCSNPSCLYHCPRTQMCFCNGKSNQKQSHALIAINWLRDSGLNLECTKCGCRNIYALGFLKDSNVIICRDNCLQPNEDFDPLIRNNELNPRLFAIPPAEQCSEVTEEKLKLVHEDFLRKTGKGNLTQLNAKEIIECKTKYPSELDYKVTMQRCIMNEKEFSRMKTNRDCFPMINITWTSTKECYFTGVGKLLTVCTAGQSIKITYNDEDEYCVVKVVRYPQIYLEFYGKSRFYQKEYVTISILFMEIPYLRQNRAVSEFSNINDIEKSVFLGDFQNFEERNQMKPIPINHAIKAIPLNDAQKSAVQYAVNHHFSYIQGPPGTGKTTVIAAIVIALLNETNERILVVGQSNVTADNACNILSKYGVKVARSNSITREMAIQNFFNSIDPINDDDPELREILKIHYLKQLRYMKRKTGTNSTKIRKAISKLFTNVN</sequence>
<feature type="region of interest" description="CC/SHH/C" evidence="1">
    <location>
        <begin position="19"/>
        <end position="47"/>
    </location>
</feature>
<dbReference type="GO" id="GO:0003723">
    <property type="term" value="F:RNA binding"/>
    <property type="evidence" value="ECO:0007669"/>
    <property type="project" value="InterPro"/>
</dbReference>
<dbReference type="VEuPathDB" id="TrichDB:TVAG_047080"/>
<evidence type="ECO:0000313" key="4">
    <source>
        <dbReference type="Proteomes" id="UP000001542"/>
    </source>
</evidence>
<feature type="region of interest" description="C3H" evidence="1">
    <location>
        <begin position="5"/>
        <end position="37"/>
    </location>
</feature>
<dbReference type="eggNOG" id="KOG1802">
    <property type="taxonomic scope" value="Eukaryota"/>
</dbReference>
<dbReference type="GO" id="GO:0005524">
    <property type="term" value="F:ATP binding"/>
    <property type="evidence" value="ECO:0007669"/>
    <property type="project" value="InterPro"/>
</dbReference>
<gene>
    <name evidence="3" type="ORF">TVAG_443380</name>
</gene>
<feature type="domain" description="Upf1" evidence="2">
    <location>
        <begin position="1"/>
        <end position="127"/>
    </location>
</feature>
<keyword evidence="4" id="KW-1185">Reference proteome</keyword>
<dbReference type="PROSITE" id="PS51997">
    <property type="entry name" value="UPF1_CH_RICH"/>
    <property type="match status" value="1"/>
</dbReference>
<dbReference type="InterPro" id="IPR045055">
    <property type="entry name" value="DNA2/NAM7-like"/>
</dbReference>
<reference evidence="3" key="1">
    <citation type="submission" date="2006-10" db="EMBL/GenBank/DDBJ databases">
        <authorList>
            <person name="Amadeo P."/>
            <person name="Zhao Q."/>
            <person name="Wortman J."/>
            <person name="Fraser-Liggett C."/>
            <person name="Carlton J."/>
        </authorList>
    </citation>
    <scope>NUCLEOTIDE SEQUENCE</scope>
    <source>
        <strain evidence="3">G3</strain>
    </source>
</reference>
<dbReference type="CDD" id="cd21400">
    <property type="entry name" value="ZBD_UPF1-like"/>
    <property type="match status" value="1"/>
</dbReference>
<name>A2F3Q0_TRIV3</name>
<organism evidence="3 4">
    <name type="scientific">Trichomonas vaginalis (strain ATCC PRA-98 / G3)</name>
    <dbReference type="NCBI Taxonomy" id="412133"/>
    <lineage>
        <taxon>Eukaryota</taxon>
        <taxon>Metamonada</taxon>
        <taxon>Parabasalia</taxon>
        <taxon>Trichomonadida</taxon>
        <taxon>Trichomonadidae</taxon>
        <taxon>Trichomonas</taxon>
    </lineage>
</organism>
<dbReference type="PANTHER" id="PTHR10887:SF364">
    <property type="entry name" value="REGULATOR OF NONSENSE TRANSCRIPTS 1"/>
    <property type="match status" value="1"/>
</dbReference>
<dbReference type="GO" id="GO:0003724">
    <property type="term" value="F:RNA helicase activity"/>
    <property type="evidence" value="ECO:0007669"/>
    <property type="project" value="InterPro"/>
</dbReference>
<dbReference type="GO" id="GO:0000184">
    <property type="term" value="P:nuclear-transcribed mRNA catabolic process, nonsense-mediated decay"/>
    <property type="evidence" value="ECO:0007669"/>
    <property type="project" value="InterPro"/>
</dbReference>
<protein>
    <recommendedName>
        <fullName evidence="2">Upf1 domain-containing protein</fullName>
    </recommendedName>
</protein>